<keyword evidence="6 13" id="KW-0812">Transmembrane</keyword>
<dbReference type="GO" id="GO:0003843">
    <property type="term" value="F:1,3-beta-D-glucan synthase activity"/>
    <property type="evidence" value="ECO:0007669"/>
    <property type="project" value="UniProtKB-EC"/>
</dbReference>
<feature type="transmembrane region" description="Helical" evidence="13">
    <location>
        <begin position="1612"/>
        <end position="1635"/>
    </location>
</feature>
<feature type="transmembrane region" description="Helical" evidence="13">
    <location>
        <begin position="468"/>
        <end position="486"/>
    </location>
</feature>
<keyword evidence="4" id="KW-0328">Glycosyltransferase</keyword>
<feature type="transmembrane region" description="Helical" evidence="13">
    <location>
        <begin position="1683"/>
        <end position="1701"/>
    </location>
</feature>
<dbReference type="PANTHER" id="PTHR12741:SF48">
    <property type="entry name" value="1,3-BETA-GLUCAN SYNTHASE COMPONENT FKS1-RELATED"/>
    <property type="match status" value="1"/>
</dbReference>
<evidence type="ECO:0000256" key="13">
    <source>
        <dbReference type="SAM" id="Phobius"/>
    </source>
</evidence>
<evidence type="ECO:0000256" key="12">
    <source>
        <dbReference type="SAM" id="MobiDB-lite"/>
    </source>
</evidence>
<name>A0A0P1KRF8_9SACH</name>
<comment type="similarity">
    <text evidence="2">Belongs to the glycosyltransferase 48 family.</text>
</comment>
<feature type="domain" description="1,3-beta-glucan synthase component FKS1-like" evidence="14">
    <location>
        <begin position="315"/>
        <end position="427"/>
    </location>
</feature>
<feature type="compositionally biased region" description="Polar residues" evidence="12">
    <location>
        <begin position="1887"/>
        <end position="1898"/>
    </location>
</feature>
<evidence type="ECO:0000256" key="1">
    <source>
        <dbReference type="ARBA" id="ARBA00004141"/>
    </source>
</evidence>
<feature type="transmembrane region" description="Helical" evidence="13">
    <location>
        <begin position="1461"/>
        <end position="1482"/>
    </location>
</feature>
<comment type="catalytic activity">
    <reaction evidence="10">
        <text>[(1-&gt;3)-beta-D-glucosyl](n) + UDP-alpha-D-glucose = [(1-&gt;3)-beta-D-glucosyl](n+1) + UDP + H(+)</text>
        <dbReference type="Rhea" id="RHEA:21476"/>
        <dbReference type="Rhea" id="RHEA-COMP:11146"/>
        <dbReference type="Rhea" id="RHEA-COMP:14303"/>
        <dbReference type="ChEBI" id="CHEBI:15378"/>
        <dbReference type="ChEBI" id="CHEBI:37671"/>
        <dbReference type="ChEBI" id="CHEBI:58223"/>
        <dbReference type="ChEBI" id="CHEBI:58885"/>
        <dbReference type="EC" id="2.4.1.34"/>
    </reaction>
</comment>
<feature type="transmembrane region" description="Helical" evidence="13">
    <location>
        <begin position="1814"/>
        <end position="1835"/>
    </location>
</feature>
<feature type="transmembrane region" description="Helical" evidence="13">
    <location>
        <begin position="580"/>
        <end position="605"/>
    </location>
</feature>
<sequence length="1898" mass="217252">MSYNDQNKYYDQQGQAEQGYDPQQGYAADPYQNYGQQAQFDEYGQPIYAEGQYDAEDAAHYDPNSAEYYAQQGYEPEQPDYANGNAYYEQPRGMGQDPENFSDFSYGPPGTPGYDGYGNANPGQYTPSQMSYGEPRSSGASTPIYGGEGFDSSAIAMALPNEPYPAWTADNQSPATIEQIEDVFIDLANRFGFQRDSMRNMFDHFMTLLDSRASRMSPQQALLSLHADYIGGDTANYKKWYFAAQLDMDDEVGFRNMSLGKLSRKARKAKKKNKKAMKEADAEDTEAMLSKLEGDNSLEAADFRWKAKMNKLSPLEMVRQVALYLLIWGEANQVRFTSECLCFIYKCASDYLDSPLCQQRTEPIPEGDYLNRVITPLYLFLRAQVYEVVDGRFVKRERDHNKVIGYDDVNQLFWYPEGIAKIVFEDGTRLIDLPAEERYLRLGEVSWNDVFFKTYKEIRSWFHLITNFNRIWVIHGCVYWMYMAYVSPTIYTKNYQQLVNNKPTPAYRWATAALGGTLACVIQIVATIAEWFFVPRNWAGAQHLSRRFMFLVLLLAINLAPVIFVFAYTGRDIYSKAANAVAGVMFFFSLGTVVFFAIMPLGGLFTSYMKKSTRKYVASQTFTASFAPLKGIDMWMSYLLWFTVFAAKYSESYYFLIKSLIDPVRILTTTTMRCTGDFWFKNKLCKQQPKIVLGLMIATDFILFFLDTFMWYVICNMIYSVGRSFYLGISILTPWRNIFTRLPKRIYSKILATTDMEIKYKPKVLISQVWNAIVISMYREHLLAIDHVQKLLYHQVPSEIEGKRTLRAPTFFVSQDDNNFETEFFPRDSEAERRISFFAQSLATPIPEPLPVDNMPTFTVLTPHYSERVLLSLREIIREDDQFSRVTLLEYLKQLHPVEWDCFVKDTKILSEETAAYEGAEEDSEKEGGLKAQIDDLPFYCIGFKSAAPEYTLRTRIWASLRSQTLYRTVSGFMNYARAIKLLYRVENPEIVQMFGGNAEGLERELEKMARRKFKFLVSMQRLAKFKAHELENAEFLLRAYPDLQIAYLDEEPPLNEGEEPRIYSALIDGHCELLPNGRRRPKFRVQLSGNPILGDGKSDNQNHAMIFYRGEYLQLIDANQDNYLEECLKIRSVLAEFEELNVEQINPYAPELKYEEQTTNHPVAIVGAREYIFSENSGVLGDVAAGKEQTFGTLFARTLAQIGGKLHYGHPDFINATYMNTRGGVSKAQKGLHLNEDIYAGMNAVLRGGRIKHCEYYQCGKGRDLGFGTILNFTTKIGAGMGEQMLSREYYYLSTQLPLDRFLSFYYAHPGFHLNNLFIQLSVQLFMLTLMNMNALAHESIFCSYNKNKPITDVLYPLGCYNFSPVVDWVRRYTLSIFIVFFISFIPIVVQELIERGIWKATQRFFRHLVSLSPMFEVFAGQIYSSSLLSDLTVGGARYISTGRGFATSRIPFSILYSRFAGSAIYMGARCMLMLLMGSVAHWQAPLLWFWASLAALMFSPFIFNPHQFSWQDFFLDYRDFIRWLSRGNNKYHRNSWIGYVRMSRSRVTGFKRKLIGDESEKGAGDAAKAHKSNIILADIIPCAIYAAGCFVAFTFINAQTGVNDAELVNSTLRIIICTLAPIVIDMGVLFFCVGMSCCSGPLFGLCCKRTGSVMAGIAHTVAVVVHVVFFIIMWLLESFNFARTLTGVATCLYCQRLIFKIMTVFMLTREFKNDHSNTAFWTGKWYGGGLGYMAWTQPSREFVAKVVELSHFAGDFVLGHFILFCQLPVLCIPMIDKFHSIMLFWLKPSRQIRPPIYSLKQTRLRKRMVRKYCALFFLVLIAAAVCIIGPAVASGQTKGEPFSSQTANIKDDMNWLKNIVQPRHQDNNDTRNFTLEGVSGHHYSHTPSTHSFSTKK</sequence>
<dbReference type="Pfam" id="PF23605">
    <property type="entry name" value="FKS1_dom2"/>
    <property type="match status" value="1"/>
</dbReference>
<keyword evidence="8 13" id="KW-0472">Membrane</keyword>
<dbReference type="InterPro" id="IPR026899">
    <property type="entry name" value="FKS1-like_dom1"/>
</dbReference>
<feature type="transmembrane region" description="Helical" evidence="13">
    <location>
        <begin position="1577"/>
        <end position="1600"/>
    </location>
</feature>
<dbReference type="SMART" id="SM01205">
    <property type="entry name" value="FKS1_dom1"/>
    <property type="match status" value="1"/>
</dbReference>
<dbReference type="EC" id="2.4.1.34" evidence="3"/>
<evidence type="ECO:0000259" key="14">
    <source>
        <dbReference type="SMART" id="SM01205"/>
    </source>
</evidence>
<dbReference type="InterPro" id="IPR056261">
    <property type="entry name" value="FKS1-like_dom2"/>
</dbReference>
<dbReference type="GO" id="GO:0051278">
    <property type="term" value="P:fungal-type cell wall polysaccharide biosynthetic process"/>
    <property type="evidence" value="ECO:0007669"/>
    <property type="project" value="TreeGrafter"/>
</dbReference>
<comment type="subcellular location">
    <subcellularLocation>
        <location evidence="1">Membrane</location>
        <topology evidence="1">Multi-pass membrane protein</topology>
    </subcellularLocation>
</comment>
<gene>
    <name evidence="15" type="ORF">LAQU0_S06e04214g</name>
</gene>
<feature type="region of interest" description="Disordered" evidence="12">
    <location>
        <begin position="1866"/>
        <end position="1898"/>
    </location>
</feature>
<evidence type="ECO:0000256" key="7">
    <source>
        <dbReference type="ARBA" id="ARBA00022989"/>
    </source>
</evidence>
<feature type="transmembrane region" description="Helical" evidence="13">
    <location>
        <begin position="1374"/>
        <end position="1395"/>
    </location>
</feature>
<evidence type="ECO:0000256" key="4">
    <source>
        <dbReference type="ARBA" id="ARBA00022676"/>
    </source>
</evidence>
<evidence type="ECO:0000313" key="16">
    <source>
        <dbReference type="Proteomes" id="UP000236544"/>
    </source>
</evidence>
<accession>A0A0P1KRF8</accession>
<dbReference type="GO" id="GO:0006075">
    <property type="term" value="P:(1-&gt;3)-beta-D-glucan biosynthetic process"/>
    <property type="evidence" value="ECO:0007669"/>
    <property type="project" value="InterPro"/>
</dbReference>
<feature type="transmembrane region" description="Helical" evidence="13">
    <location>
        <begin position="1488"/>
        <end position="1505"/>
    </location>
</feature>
<proteinExistence type="inferred from homology"/>
<dbReference type="InterPro" id="IPR003440">
    <property type="entry name" value="Glyco_trans_48_dom"/>
</dbReference>
<evidence type="ECO:0000256" key="10">
    <source>
        <dbReference type="ARBA" id="ARBA00047777"/>
    </source>
</evidence>
<dbReference type="OrthoDB" id="1880850at2759"/>
<keyword evidence="5" id="KW-0808">Transferase</keyword>
<evidence type="ECO:0000256" key="2">
    <source>
        <dbReference type="ARBA" id="ARBA00009040"/>
    </source>
</evidence>
<evidence type="ECO:0000256" key="8">
    <source>
        <dbReference type="ARBA" id="ARBA00023136"/>
    </source>
</evidence>
<protein>
    <recommendedName>
        <fullName evidence="3">1,3-beta-glucan synthase</fullName>
        <ecNumber evidence="3">2.4.1.34</ecNumber>
    </recommendedName>
    <alternativeName>
        <fullName evidence="9">1,3-beta-D-glucan-UDP glucosyltransferase</fullName>
    </alternativeName>
</protein>
<feature type="transmembrane region" description="Helical" evidence="13">
    <location>
        <begin position="506"/>
        <end position="528"/>
    </location>
</feature>
<organism evidence="15 16">
    <name type="scientific">Lachancea quebecensis</name>
    <dbReference type="NCBI Taxonomy" id="1654605"/>
    <lineage>
        <taxon>Eukaryota</taxon>
        <taxon>Fungi</taxon>
        <taxon>Dikarya</taxon>
        <taxon>Ascomycota</taxon>
        <taxon>Saccharomycotina</taxon>
        <taxon>Saccharomycetes</taxon>
        <taxon>Saccharomycetales</taxon>
        <taxon>Saccharomycetaceae</taxon>
        <taxon>Lachancea</taxon>
    </lineage>
</organism>
<feature type="region of interest" description="Disordered" evidence="12">
    <location>
        <begin position="1"/>
        <end position="32"/>
    </location>
</feature>
<feature type="transmembrane region" description="Helical" evidence="13">
    <location>
        <begin position="691"/>
        <end position="714"/>
    </location>
</feature>
<reference evidence="16" key="1">
    <citation type="submission" date="2015-10" db="EMBL/GenBank/DDBJ databases">
        <authorList>
            <person name="Devillers H."/>
        </authorList>
    </citation>
    <scope>NUCLEOTIDE SEQUENCE [LARGE SCALE GENOMIC DNA]</scope>
</reference>
<feature type="compositionally biased region" description="Polar residues" evidence="12">
    <location>
        <begin position="1"/>
        <end position="16"/>
    </location>
</feature>
<dbReference type="Pfam" id="PF14288">
    <property type="entry name" value="FKS1_dom1"/>
    <property type="match status" value="1"/>
</dbReference>
<keyword evidence="11" id="KW-0175">Coiled coil</keyword>
<feature type="transmembrane region" description="Helical" evidence="13">
    <location>
        <begin position="1655"/>
        <end position="1677"/>
    </location>
</feature>
<evidence type="ECO:0000256" key="11">
    <source>
        <dbReference type="SAM" id="Coils"/>
    </source>
</evidence>
<dbReference type="Pfam" id="PF02364">
    <property type="entry name" value="Glucan_synthase"/>
    <property type="match status" value="1"/>
</dbReference>
<dbReference type="Proteomes" id="UP000236544">
    <property type="component" value="Unassembled WGS sequence"/>
</dbReference>
<evidence type="ECO:0000256" key="9">
    <source>
        <dbReference type="ARBA" id="ARBA00031935"/>
    </source>
</evidence>
<dbReference type="EMBL" id="LN890530">
    <property type="protein sequence ID" value="CUS22707.1"/>
    <property type="molecule type" value="Genomic_DNA"/>
</dbReference>
<feature type="transmembrane region" description="Helical" evidence="13">
    <location>
        <begin position="548"/>
        <end position="568"/>
    </location>
</feature>
<keyword evidence="16" id="KW-1185">Reference proteome</keyword>
<dbReference type="GO" id="GO:0005886">
    <property type="term" value="C:plasma membrane"/>
    <property type="evidence" value="ECO:0007669"/>
    <property type="project" value="TreeGrafter"/>
</dbReference>
<feature type="coiled-coil region" evidence="11">
    <location>
        <begin position="259"/>
        <end position="286"/>
    </location>
</feature>
<evidence type="ECO:0000256" key="6">
    <source>
        <dbReference type="ARBA" id="ARBA00022692"/>
    </source>
</evidence>
<evidence type="ECO:0000256" key="3">
    <source>
        <dbReference type="ARBA" id="ARBA00012589"/>
    </source>
</evidence>
<keyword evidence="7 13" id="KW-1133">Transmembrane helix</keyword>
<evidence type="ECO:0000256" key="5">
    <source>
        <dbReference type="ARBA" id="ARBA00022679"/>
    </source>
</evidence>
<evidence type="ECO:0000313" key="15">
    <source>
        <dbReference type="EMBL" id="CUS22707.1"/>
    </source>
</evidence>
<dbReference type="PANTHER" id="PTHR12741">
    <property type="entry name" value="LYST-INTERACTING PROTEIN LIP5 DOPAMINE RESPONSIVE PROTEIN DRG-1"/>
    <property type="match status" value="1"/>
</dbReference>
<dbReference type="GO" id="GO:0000148">
    <property type="term" value="C:1,3-beta-D-glucan synthase complex"/>
    <property type="evidence" value="ECO:0007669"/>
    <property type="project" value="InterPro"/>
</dbReference>